<keyword evidence="1" id="KW-0812">Transmembrane</keyword>
<evidence type="ECO:0000313" key="2">
    <source>
        <dbReference type="EMBL" id="GAA4849546.1"/>
    </source>
</evidence>
<accession>A0ABP9DM54</accession>
<protein>
    <recommendedName>
        <fullName evidence="4">ATP synthase protein I</fullName>
    </recommendedName>
</protein>
<comment type="caution">
    <text evidence="2">The sequence shown here is derived from an EMBL/GenBank/DDBJ whole genome shotgun (WGS) entry which is preliminary data.</text>
</comment>
<dbReference type="Proteomes" id="UP001500298">
    <property type="component" value="Unassembled WGS sequence"/>
</dbReference>
<dbReference type="EMBL" id="BAABJX010000062">
    <property type="protein sequence ID" value="GAA4849546.1"/>
    <property type="molecule type" value="Genomic_DNA"/>
</dbReference>
<feature type="transmembrane region" description="Helical" evidence="1">
    <location>
        <begin position="7"/>
        <end position="28"/>
    </location>
</feature>
<organism evidence="2 3">
    <name type="scientific">Algivirga pacifica</name>
    <dbReference type="NCBI Taxonomy" id="1162670"/>
    <lineage>
        <taxon>Bacteria</taxon>
        <taxon>Pseudomonadati</taxon>
        <taxon>Bacteroidota</taxon>
        <taxon>Cytophagia</taxon>
        <taxon>Cytophagales</taxon>
        <taxon>Flammeovirgaceae</taxon>
        <taxon>Algivirga</taxon>
    </lineage>
</organism>
<name>A0ABP9DM54_9BACT</name>
<evidence type="ECO:0000313" key="3">
    <source>
        <dbReference type="Proteomes" id="UP001500298"/>
    </source>
</evidence>
<sequence>MSLRTRFFLGVAVLTTLFLSGIIVLPTYRPEWVSPYATGLLIYNVVLAIISYEVVALGAKGNVMSFYNFFMGATTARLFMGLALFLAYFVLVQDTKADRVIFAVNFFLLYFSFTVFEIIHLFSKLRQNSVED</sequence>
<dbReference type="RefSeq" id="WP_345374703.1">
    <property type="nucleotide sequence ID" value="NZ_BAABJX010000062.1"/>
</dbReference>
<reference evidence="3" key="1">
    <citation type="journal article" date="2019" name="Int. J. Syst. Evol. Microbiol.">
        <title>The Global Catalogue of Microorganisms (GCM) 10K type strain sequencing project: providing services to taxonomists for standard genome sequencing and annotation.</title>
        <authorList>
            <consortium name="The Broad Institute Genomics Platform"/>
            <consortium name="The Broad Institute Genome Sequencing Center for Infectious Disease"/>
            <person name="Wu L."/>
            <person name="Ma J."/>
        </authorList>
    </citation>
    <scope>NUCLEOTIDE SEQUENCE [LARGE SCALE GENOMIC DNA]</scope>
    <source>
        <strain evidence="3">JCM 18326</strain>
    </source>
</reference>
<keyword evidence="1" id="KW-1133">Transmembrane helix</keyword>
<evidence type="ECO:0008006" key="4">
    <source>
        <dbReference type="Google" id="ProtNLM"/>
    </source>
</evidence>
<gene>
    <name evidence="2" type="ORF">GCM10023331_37800</name>
</gene>
<feature type="transmembrane region" description="Helical" evidence="1">
    <location>
        <begin position="40"/>
        <end position="59"/>
    </location>
</feature>
<keyword evidence="3" id="KW-1185">Reference proteome</keyword>
<feature type="transmembrane region" description="Helical" evidence="1">
    <location>
        <begin position="66"/>
        <end position="88"/>
    </location>
</feature>
<feature type="transmembrane region" description="Helical" evidence="1">
    <location>
        <begin position="100"/>
        <end position="122"/>
    </location>
</feature>
<keyword evidence="1" id="KW-0472">Membrane</keyword>
<evidence type="ECO:0000256" key="1">
    <source>
        <dbReference type="SAM" id="Phobius"/>
    </source>
</evidence>
<proteinExistence type="predicted"/>